<evidence type="ECO:0008006" key="3">
    <source>
        <dbReference type="Google" id="ProtNLM"/>
    </source>
</evidence>
<dbReference type="EMBL" id="CAKLBY020000016">
    <property type="protein sequence ID" value="CAK7898742.1"/>
    <property type="molecule type" value="Genomic_DNA"/>
</dbReference>
<comment type="caution">
    <text evidence="1">The sequence shown here is derived from an EMBL/GenBank/DDBJ whole genome shotgun (WGS) entry which is preliminary data.</text>
</comment>
<sequence>MLTSLTPEGERVDCPMWRPDAAKVEKVRGNVEAARERPSVKILYVALGHESWLT</sequence>
<gene>
    <name evidence="1" type="ORF">PM001_LOCUS1723</name>
</gene>
<proteinExistence type="predicted"/>
<dbReference type="Proteomes" id="UP001162060">
    <property type="component" value="Unassembled WGS sequence"/>
</dbReference>
<reference evidence="1" key="1">
    <citation type="submission" date="2024-01" db="EMBL/GenBank/DDBJ databases">
        <authorList>
            <person name="Webb A."/>
        </authorList>
    </citation>
    <scope>NUCLEOTIDE SEQUENCE</scope>
    <source>
        <strain evidence="1">Pm1</strain>
    </source>
</reference>
<evidence type="ECO:0000313" key="2">
    <source>
        <dbReference type="Proteomes" id="UP001162060"/>
    </source>
</evidence>
<accession>A0AAV1T649</accession>
<protein>
    <recommendedName>
        <fullName evidence="3">Transposase</fullName>
    </recommendedName>
</protein>
<organism evidence="1 2">
    <name type="scientific">Peronospora matthiolae</name>
    <dbReference type="NCBI Taxonomy" id="2874970"/>
    <lineage>
        <taxon>Eukaryota</taxon>
        <taxon>Sar</taxon>
        <taxon>Stramenopiles</taxon>
        <taxon>Oomycota</taxon>
        <taxon>Peronosporomycetes</taxon>
        <taxon>Peronosporales</taxon>
        <taxon>Peronosporaceae</taxon>
        <taxon>Peronospora</taxon>
    </lineage>
</organism>
<dbReference type="AlphaFoldDB" id="A0AAV1T649"/>
<name>A0AAV1T649_9STRA</name>
<evidence type="ECO:0000313" key="1">
    <source>
        <dbReference type="EMBL" id="CAK7898742.1"/>
    </source>
</evidence>